<dbReference type="Pfam" id="PF14365">
    <property type="entry name" value="Neprosin_AP"/>
    <property type="match status" value="2"/>
</dbReference>
<feature type="domain" description="Neprosin PEP catalytic" evidence="2">
    <location>
        <begin position="298"/>
        <end position="530"/>
    </location>
</feature>
<sequence length="531" mass="59757">MMNILLFVLFLVNSHANRRVHGIQNNLKEDLELERQLKIINKPPIKTIHVFHNLLIFHHMLPSIYHTASLIIFFTEFGDIVDCIDIYKQPAFDHPLLKDHKLQMKPSFQNSIEKTNVNNSGTGSMFGLGKDKCPTGTVPILRITKDDLIRQKSLSDDDILVQGLPGIHKAAEVSLYVSHKVDAIQTTFKEDLELEEQLRIINKPSVKTIHAESGDIVDCIDIYKQPAFDHPLLKDHKLQMKPTFQNSMKKTNVNNSRIRSMFGLGKEKCPRGTVPILRTRKDDLMREKSSLNNHILLQGIPGVHLAEVSLRPRYGPYYGVSGINSVYNPRITDKRQISMSHIWVENGPKESTNKISAGWHRDNYVKTGCYNIRCSGFVQTGKKNYLGARLPNISIYGGPTYEFAVSISQDPVTKNWWLSVDNSNLGYFPAALFPNLGSADIVGWGGRTRTSYGNRSPQMGSGYFPARGLRACYFREISILDSSRKSHGPETDQTEPFTDIASCYGVIYYGYQGVDIGYVLLFGGPGGYCGN</sequence>
<protein>
    <recommendedName>
        <fullName evidence="2">Neprosin PEP catalytic domain-containing protein</fullName>
    </recommendedName>
</protein>
<reference evidence="3" key="1">
    <citation type="submission" date="2023-10" db="EMBL/GenBank/DDBJ databases">
        <authorList>
            <person name="Domelevo Entfellner J.-B."/>
        </authorList>
    </citation>
    <scope>NUCLEOTIDE SEQUENCE</scope>
</reference>
<feature type="signal peptide" evidence="1">
    <location>
        <begin position="1"/>
        <end position="16"/>
    </location>
</feature>
<dbReference type="PANTHER" id="PTHR31589:SF223">
    <property type="entry name" value="PROTEIN, PUTATIVE (DUF239)-RELATED"/>
    <property type="match status" value="1"/>
</dbReference>
<evidence type="ECO:0000313" key="3">
    <source>
        <dbReference type="EMBL" id="CAJ1970840.1"/>
    </source>
</evidence>
<organism evidence="3 4">
    <name type="scientific">Sphenostylis stenocarpa</name>
    <dbReference type="NCBI Taxonomy" id="92480"/>
    <lineage>
        <taxon>Eukaryota</taxon>
        <taxon>Viridiplantae</taxon>
        <taxon>Streptophyta</taxon>
        <taxon>Embryophyta</taxon>
        <taxon>Tracheophyta</taxon>
        <taxon>Spermatophyta</taxon>
        <taxon>Magnoliopsida</taxon>
        <taxon>eudicotyledons</taxon>
        <taxon>Gunneridae</taxon>
        <taxon>Pentapetalae</taxon>
        <taxon>rosids</taxon>
        <taxon>fabids</taxon>
        <taxon>Fabales</taxon>
        <taxon>Fabaceae</taxon>
        <taxon>Papilionoideae</taxon>
        <taxon>50 kb inversion clade</taxon>
        <taxon>NPAAA clade</taxon>
        <taxon>indigoferoid/millettioid clade</taxon>
        <taxon>Phaseoleae</taxon>
        <taxon>Sphenostylis</taxon>
    </lineage>
</organism>
<dbReference type="EMBL" id="OY731405">
    <property type="protein sequence ID" value="CAJ1970840.1"/>
    <property type="molecule type" value="Genomic_DNA"/>
</dbReference>
<keyword evidence="1" id="KW-0732">Signal</keyword>
<name>A0AA86VZY6_9FABA</name>
<feature type="chain" id="PRO_5041686702" description="Neprosin PEP catalytic domain-containing protein" evidence="1">
    <location>
        <begin position="17"/>
        <end position="531"/>
    </location>
</feature>
<dbReference type="Gramene" id="rna-AYBTSS11_LOCUS22833">
    <property type="protein sequence ID" value="CAJ1970840.1"/>
    <property type="gene ID" value="gene-AYBTSS11_LOCUS22833"/>
</dbReference>
<dbReference type="InterPro" id="IPR053168">
    <property type="entry name" value="Glutamic_endopeptidase"/>
</dbReference>
<dbReference type="Proteomes" id="UP001189624">
    <property type="component" value="Chromosome 8"/>
</dbReference>
<evidence type="ECO:0000259" key="2">
    <source>
        <dbReference type="PROSITE" id="PS52045"/>
    </source>
</evidence>
<dbReference type="PROSITE" id="PS52045">
    <property type="entry name" value="NEPROSIN_PEP_CD"/>
    <property type="match status" value="1"/>
</dbReference>
<evidence type="ECO:0000256" key="1">
    <source>
        <dbReference type="SAM" id="SignalP"/>
    </source>
</evidence>
<accession>A0AA86VZY6</accession>
<keyword evidence="4" id="KW-1185">Reference proteome</keyword>
<dbReference type="InterPro" id="IPR004314">
    <property type="entry name" value="Neprosin"/>
</dbReference>
<dbReference type="AlphaFoldDB" id="A0AA86VZY6"/>
<gene>
    <name evidence="3" type="ORF">AYBTSS11_LOCUS22833</name>
</gene>
<evidence type="ECO:0000313" key="4">
    <source>
        <dbReference type="Proteomes" id="UP001189624"/>
    </source>
</evidence>
<dbReference type="InterPro" id="IPR025521">
    <property type="entry name" value="Neprosin_propep"/>
</dbReference>
<dbReference type="PANTHER" id="PTHR31589">
    <property type="entry name" value="PROTEIN, PUTATIVE (DUF239)-RELATED-RELATED"/>
    <property type="match status" value="1"/>
</dbReference>
<dbReference type="Pfam" id="PF03080">
    <property type="entry name" value="Neprosin"/>
    <property type="match status" value="1"/>
</dbReference>
<proteinExistence type="predicted"/>